<dbReference type="Pfam" id="PF13561">
    <property type="entry name" value="adh_short_C2"/>
    <property type="match status" value="1"/>
</dbReference>
<dbReference type="SUPFAM" id="SSF51735">
    <property type="entry name" value="NAD(P)-binding Rossmann-fold domains"/>
    <property type="match status" value="1"/>
</dbReference>
<dbReference type="InterPro" id="IPR002347">
    <property type="entry name" value="SDR_fam"/>
</dbReference>
<dbReference type="AlphaFoldDB" id="A0A381F9N9"/>
<feature type="region of interest" description="Disordered" evidence="3">
    <location>
        <begin position="203"/>
        <end position="227"/>
    </location>
</feature>
<evidence type="ECO:0000313" key="5">
    <source>
        <dbReference type="Proteomes" id="UP000254282"/>
    </source>
</evidence>
<accession>A0A381F9N9</accession>
<dbReference type="EMBL" id="UFVR01000004">
    <property type="protein sequence ID" value="SUX43265.1"/>
    <property type="molecule type" value="Genomic_DNA"/>
</dbReference>
<name>A0A381F9N9_9FLAO</name>
<dbReference type="FunFam" id="3.40.50.720:FF:000084">
    <property type="entry name" value="Short-chain dehydrogenase reductase"/>
    <property type="match status" value="1"/>
</dbReference>
<evidence type="ECO:0000256" key="1">
    <source>
        <dbReference type="ARBA" id="ARBA00006484"/>
    </source>
</evidence>
<dbReference type="InterPro" id="IPR020904">
    <property type="entry name" value="Sc_DH/Rdtase_CS"/>
</dbReference>
<dbReference type="Proteomes" id="UP000254282">
    <property type="component" value="Unassembled WGS sequence"/>
</dbReference>
<dbReference type="PRINTS" id="PR00080">
    <property type="entry name" value="SDRFAMILY"/>
</dbReference>
<dbReference type="PANTHER" id="PTHR48107:SF16">
    <property type="entry name" value="NADPH-DEPENDENT ALDEHYDE REDUCTASE 1, CHLOROPLASTIC"/>
    <property type="match status" value="1"/>
</dbReference>
<evidence type="ECO:0000256" key="3">
    <source>
        <dbReference type="SAM" id="MobiDB-lite"/>
    </source>
</evidence>
<keyword evidence="2 4" id="KW-0560">Oxidoreductase</keyword>
<comment type="similarity">
    <text evidence="1">Belongs to the short-chain dehydrogenases/reductases (SDR) family.</text>
</comment>
<dbReference type="PROSITE" id="PS00061">
    <property type="entry name" value="ADH_SHORT"/>
    <property type="match status" value="1"/>
</dbReference>
<dbReference type="GO" id="GO:0016614">
    <property type="term" value="F:oxidoreductase activity, acting on CH-OH group of donors"/>
    <property type="evidence" value="ECO:0007669"/>
    <property type="project" value="UniProtKB-ARBA"/>
</dbReference>
<dbReference type="PRINTS" id="PR00081">
    <property type="entry name" value="GDHRDH"/>
</dbReference>
<sequence>MLNFILNHNHKNMNRLQLNGKTVLITGADSGIGKSVALLFAEEGAHIAIIFHSDVEDTEKTKSEIEYLGRQCMIFKGDVNDNSFCQETTSKVVEKWGGIDILINNAGIQFPNDDITKLKEEDIRTTFNSNIIGMILLTKAVFPYLKEGSSIINTTSAVAYQGHEELLDYSATKGAIVSFTRSLALQAKPKGIRVNAVAPGPVATPLTKETFGEEEEDQNKPPLQRNASTEEIAPSYLFLATNASAQMTGQVLHPNGGIIING</sequence>
<protein>
    <submittedName>
        <fullName evidence="4">General stress protein 39</fullName>
        <ecNumber evidence="4">1.-.-.-</ecNumber>
    </submittedName>
</protein>
<dbReference type="PANTHER" id="PTHR48107">
    <property type="entry name" value="NADPH-DEPENDENT ALDEHYDE REDUCTASE-LIKE PROTEIN, CHLOROPLASTIC-RELATED"/>
    <property type="match status" value="1"/>
</dbReference>
<evidence type="ECO:0000256" key="2">
    <source>
        <dbReference type="ARBA" id="ARBA00023002"/>
    </source>
</evidence>
<dbReference type="Gene3D" id="3.40.50.720">
    <property type="entry name" value="NAD(P)-binding Rossmann-like Domain"/>
    <property type="match status" value="1"/>
</dbReference>
<proteinExistence type="inferred from homology"/>
<dbReference type="InterPro" id="IPR036291">
    <property type="entry name" value="NAD(P)-bd_dom_sf"/>
</dbReference>
<evidence type="ECO:0000313" key="4">
    <source>
        <dbReference type="EMBL" id="SUX43265.1"/>
    </source>
</evidence>
<dbReference type="EC" id="1.-.-.-" evidence="4"/>
<gene>
    <name evidence="4" type="primary">ydaD_1</name>
    <name evidence="4" type="ORF">NCTC13532_00240</name>
</gene>
<organism evidence="4 5">
    <name type="scientific">Chryseobacterium indoltheticum</name>
    <dbReference type="NCBI Taxonomy" id="254"/>
    <lineage>
        <taxon>Bacteria</taxon>
        <taxon>Pseudomonadati</taxon>
        <taxon>Bacteroidota</taxon>
        <taxon>Flavobacteriia</taxon>
        <taxon>Flavobacteriales</taxon>
        <taxon>Weeksellaceae</taxon>
        <taxon>Chryseobacterium group</taxon>
        <taxon>Chryseobacterium</taxon>
    </lineage>
</organism>
<reference evidence="4 5" key="1">
    <citation type="submission" date="2018-06" db="EMBL/GenBank/DDBJ databases">
        <authorList>
            <consortium name="Pathogen Informatics"/>
            <person name="Doyle S."/>
        </authorList>
    </citation>
    <scope>NUCLEOTIDE SEQUENCE [LARGE SCALE GENOMIC DNA]</scope>
    <source>
        <strain evidence="4 5">NCTC13532</strain>
    </source>
</reference>
<dbReference type="STRING" id="254.SAMN05421682_102351"/>